<reference evidence="3 4" key="1">
    <citation type="submission" date="2020-08" db="EMBL/GenBank/DDBJ databases">
        <title>Novel species isolated from subtropical streams in China.</title>
        <authorList>
            <person name="Lu H."/>
        </authorList>
    </citation>
    <scope>NUCLEOTIDE SEQUENCE [LARGE SCALE GENOMIC DNA]</scope>
    <source>
        <strain evidence="3 4">CY22W</strain>
    </source>
</reference>
<accession>A0ABR7A0D5</accession>
<evidence type="ECO:0000256" key="1">
    <source>
        <dbReference type="ARBA" id="ARBA00023002"/>
    </source>
</evidence>
<dbReference type="PANTHER" id="PTHR13847">
    <property type="entry name" value="SARCOSINE DEHYDROGENASE-RELATED"/>
    <property type="match status" value="1"/>
</dbReference>
<sequence>MSSTTSSDAHAPSYYAASASVSPARPPLRGAVETDICIIGAGYTGLSSALHLAEAGFKVVLLEQARVGWGASGRNGGQIVHSYSRDIDVIESSYGHDVAKPLAAMMFEGAQIIRERVATYQIDCDLKDGGVYAALTPKKVYALEEQKELWEKWGHQHLTLIDNAAEIKKVVHTDHYQAILVDKTGGHFHPLNLALGEAAAVEHNGGVIYEHSAVTKIVRGANPVIHTADGQVKAKFVIVACNAYIGDLEPKLAKKSMPCGTQVITTAPLGQLADQLIPSDYCVEDNNFLLDYYRLSADKRMIFGGGVNYGARDPAHIESIVVPNMCKVFPQLKKAKIDYAWTGNFLLTLSRLPEVGQLTDNIYYSQGCSGHGITFTHLIGRLLAEAIKGQAERFSAFACLPHYPFPGGRLLRVPLTAMGAAWYDLRDRLGV</sequence>
<dbReference type="Pfam" id="PF01266">
    <property type="entry name" value="DAO"/>
    <property type="match status" value="1"/>
</dbReference>
<keyword evidence="1" id="KW-0560">Oxidoreductase</keyword>
<dbReference type="Proteomes" id="UP000654304">
    <property type="component" value="Unassembled WGS sequence"/>
</dbReference>
<dbReference type="SUPFAM" id="SSF51905">
    <property type="entry name" value="FAD/NAD(P)-binding domain"/>
    <property type="match status" value="1"/>
</dbReference>
<evidence type="ECO:0000313" key="3">
    <source>
        <dbReference type="EMBL" id="MBC3930380.1"/>
    </source>
</evidence>
<dbReference type="PRINTS" id="PR00420">
    <property type="entry name" value="RNGMNOXGNASE"/>
</dbReference>
<organism evidence="3 4">
    <name type="scientific">Undibacterium curvum</name>
    <dbReference type="NCBI Taxonomy" id="2762294"/>
    <lineage>
        <taxon>Bacteria</taxon>
        <taxon>Pseudomonadati</taxon>
        <taxon>Pseudomonadota</taxon>
        <taxon>Betaproteobacteria</taxon>
        <taxon>Burkholderiales</taxon>
        <taxon>Oxalobacteraceae</taxon>
        <taxon>Undibacterium</taxon>
    </lineage>
</organism>
<feature type="domain" description="FAD dependent oxidoreductase" evidence="2">
    <location>
        <begin position="35"/>
        <end position="385"/>
    </location>
</feature>
<comment type="caution">
    <text evidence="3">The sequence shown here is derived from an EMBL/GenBank/DDBJ whole genome shotgun (WGS) entry which is preliminary data.</text>
</comment>
<dbReference type="Gene3D" id="3.30.9.10">
    <property type="entry name" value="D-Amino Acid Oxidase, subunit A, domain 2"/>
    <property type="match status" value="1"/>
</dbReference>
<dbReference type="InterPro" id="IPR006076">
    <property type="entry name" value="FAD-dep_OxRdtase"/>
</dbReference>
<proteinExistence type="predicted"/>
<keyword evidence="4" id="KW-1185">Reference proteome</keyword>
<dbReference type="Gene3D" id="3.50.50.60">
    <property type="entry name" value="FAD/NAD(P)-binding domain"/>
    <property type="match status" value="1"/>
</dbReference>
<protein>
    <submittedName>
        <fullName evidence="3">FAD-binding oxidoreductase</fullName>
    </submittedName>
</protein>
<evidence type="ECO:0000259" key="2">
    <source>
        <dbReference type="Pfam" id="PF01266"/>
    </source>
</evidence>
<dbReference type="EMBL" id="JACOGD010000001">
    <property type="protein sequence ID" value="MBC3930380.1"/>
    <property type="molecule type" value="Genomic_DNA"/>
</dbReference>
<dbReference type="InterPro" id="IPR036188">
    <property type="entry name" value="FAD/NAD-bd_sf"/>
</dbReference>
<dbReference type="PANTHER" id="PTHR13847:SF275">
    <property type="entry name" value="GAMMA-GLUTAMYLPUTRESCINE OXIDOREDUCTASE"/>
    <property type="match status" value="1"/>
</dbReference>
<gene>
    <name evidence="3" type="ORF">H8K43_01750</name>
</gene>
<dbReference type="RefSeq" id="WP_186902259.1">
    <property type="nucleotide sequence ID" value="NZ_JACOGD010000001.1"/>
</dbReference>
<evidence type="ECO:0000313" key="4">
    <source>
        <dbReference type="Proteomes" id="UP000654304"/>
    </source>
</evidence>
<name>A0ABR7A0D5_9BURK</name>